<keyword evidence="3 5" id="KW-1133">Transmembrane helix</keyword>
<dbReference type="GO" id="GO:0006884">
    <property type="term" value="P:cell volume homeostasis"/>
    <property type="evidence" value="ECO:0007669"/>
    <property type="project" value="TreeGrafter"/>
</dbReference>
<proteinExistence type="predicted"/>
<evidence type="ECO:0000313" key="8">
    <source>
        <dbReference type="Proteomes" id="UP000784294"/>
    </source>
</evidence>
<name>A0A448WHT3_9PLAT</name>
<comment type="caution">
    <text evidence="7">The sequence shown here is derived from an EMBL/GenBank/DDBJ whole genome shotgun (WGS) entry which is preliminary data.</text>
</comment>
<dbReference type="GO" id="GO:0055075">
    <property type="term" value="P:potassium ion homeostasis"/>
    <property type="evidence" value="ECO:0007669"/>
    <property type="project" value="TreeGrafter"/>
</dbReference>
<evidence type="ECO:0000256" key="2">
    <source>
        <dbReference type="ARBA" id="ARBA00022692"/>
    </source>
</evidence>
<evidence type="ECO:0000256" key="1">
    <source>
        <dbReference type="ARBA" id="ARBA00004141"/>
    </source>
</evidence>
<dbReference type="Proteomes" id="UP000784294">
    <property type="component" value="Unassembled WGS sequence"/>
</dbReference>
<dbReference type="OrthoDB" id="2020542at2759"/>
<keyword evidence="4 5" id="KW-0472">Membrane</keyword>
<dbReference type="Pfam" id="PF00324">
    <property type="entry name" value="AA_permease"/>
    <property type="match status" value="1"/>
</dbReference>
<comment type="subcellular location">
    <subcellularLocation>
        <location evidence="1">Membrane</location>
        <topology evidence="1">Multi-pass membrane protein</topology>
    </subcellularLocation>
</comment>
<dbReference type="GO" id="GO:0016020">
    <property type="term" value="C:membrane"/>
    <property type="evidence" value="ECO:0007669"/>
    <property type="project" value="UniProtKB-SubCell"/>
</dbReference>
<evidence type="ECO:0000256" key="5">
    <source>
        <dbReference type="SAM" id="Phobius"/>
    </source>
</evidence>
<dbReference type="Gene3D" id="1.20.1740.10">
    <property type="entry name" value="Amino acid/polyamine transporter I"/>
    <property type="match status" value="1"/>
</dbReference>
<evidence type="ECO:0000259" key="6">
    <source>
        <dbReference type="Pfam" id="PF00324"/>
    </source>
</evidence>
<dbReference type="PANTHER" id="PTHR11827:SF72">
    <property type="entry name" value="GH08340P"/>
    <property type="match status" value="1"/>
</dbReference>
<feature type="transmembrane region" description="Helical" evidence="5">
    <location>
        <begin position="41"/>
        <end position="57"/>
    </location>
</feature>
<protein>
    <recommendedName>
        <fullName evidence="6">Amino acid permease/ SLC12A domain-containing protein</fullName>
    </recommendedName>
</protein>
<evidence type="ECO:0000313" key="7">
    <source>
        <dbReference type="EMBL" id="VEL12121.1"/>
    </source>
</evidence>
<dbReference type="InterPro" id="IPR004842">
    <property type="entry name" value="SLC12A_fam"/>
</dbReference>
<accession>A0A448WHT3</accession>
<feature type="domain" description="Amino acid permease/ SLC12A" evidence="6">
    <location>
        <begin position="2"/>
        <end position="83"/>
    </location>
</feature>
<feature type="transmembrane region" description="Helical" evidence="5">
    <location>
        <begin position="6"/>
        <end position="29"/>
    </location>
</feature>
<keyword evidence="8" id="KW-1185">Reference proteome</keyword>
<dbReference type="EMBL" id="CAAALY010013833">
    <property type="protein sequence ID" value="VEL12121.1"/>
    <property type="molecule type" value="Genomic_DNA"/>
</dbReference>
<evidence type="ECO:0000256" key="4">
    <source>
        <dbReference type="ARBA" id="ARBA00023136"/>
    </source>
</evidence>
<dbReference type="InterPro" id="IPR004841">
    <property type="entry name" value="AA-permease/SLC12A_dom"/>
</dbReference>
<dbReference type="GO" id="GO:0015379">
    <property type="term" value="F:potassium:chloride symporter activity"/>
    <property type="evidence" value="ECO:0007669"/>
    <property type="project" value="TreeGrafter"/>
</dbReference>
<feature type="transmembrane region" description="Helical" evidence="5">
    <location>
        <begin position="69"/>
        <end position="87"/>
    </location>
</feature>
<dbReference type="GO" id="GO:0055064">
    <property type="term" value="P:chloride ion homeostasis"/>
    <property type="evidence" value="ECO:0007669"/>
    <property type="project" value="TreeGrafter"/>
</dbReference>
<dbReference type="PANTHER" id="PTHR11827">
    <property type="entry name" value="SOLUTE CARRIER FAMILY 12, CATION COTRANSPORTERS"/>
    <property type="match status" value="1"/>
</dbReference>
<sequence>MQGISFWQPLVVIGVFATTLSSALGNFIGGSRILEALAKDEIFACSHLLLLSTGAFFRPVTWTTKGGNPLVSVLITYLFIQVYIYLFF</sequence>
<keyword evidence="2 5" id="KW-0812">Transmembrane</keyword>
<reference evidence="7" key="1">
    <citation type="submission" date="2018-11" db="EMBL/GenBank/DDBJ databases">
        <authorList>
            <consortium name="Pathogen Informatics"/>
        </authorList>
    </citation>
    <scope>NUCLEOTIDE SEQUENCE</scope>
</reference>
<evidence type="ECO:0000256" key="3">
    <source>
        <dbReference type="ARBA" id="ARBA00022989"/>
    </source>
</evidence>
<gene>
    <name evidence="7" type="ORF">PXEA_LOCUS5561</name>
</gene>
<organism evidence="7 8">
    <name type="scientific">Protopolystoma xenopodis</name>
    <dbReference type="NCBI Taxonomy" id="117903"/>
    <lineage>
        <taxon>Eukaryota</taxon>
        <taxon>Metazoa</taxon>
        <taxon>Spiralia</taxon>
        <taxon>Lophotrochozoa</taxon>
        <taxon>Platyhelminthes</taxon>
        <taxon>Monogenea</taxon>
        <taxon>Polyopisthocotylea</taxon>
        <taxon>Polystomatidea</taxon>
        <taxon>Polystomatidae</taxon>
        <taxon>Protopolystoma</taxon>
    </lineage>
</organism>
<dbReference type="AlphaFoldDB" id="A0A448WHT3"/>